<dbReference type="Pfam" id="PF00005">
    <property type="entry name" value="ABC_tran"/>
    <property type="match status" value="1"/>
</dbReference>
<sequence length="541" mass="59860">MIYLFVMLLQGAISTLYSAIFTLISRRLKFTIRNILFEKILIQDVAYYDGTESGRLLSRLTNDLDLMMSPIQSSLSSLLSNLLILVGGLIMCFLKSYKLSMLAFVCIGPISYCWEQYAIWSKGLAREMLSYWAEGNSIASQALMHIRTVKAFGCEESVMEKYSSTNQMALNCGIRDAWGNGITSALTGYLDLGTGVLILYFGGLLVYRGEMSVGDLVTYQLFWNMMNNSYQNLQGLITSFTRSAAGAEKVFSLFDSIPDIDPSKGNDIDPTTLSMGSDGGGGQIEIQNISFYYQMRPDNIVLEDFSLTIPAGKTIALVGRSGGGKSTIIQLLLRFYDPKQGCILLDGKPYPSMKVHQLRRLFGVVTQETELFALTVEENIAYGLNKDNGEYKFEDVVEAAKNAYAHEFICEMKDGYQTRIGERGNRISGGQRQRIAIARVFLRKPKIILLDEATSALDENSQEAVHNALSNLIKESNATVVMVAHRLSTVKNADSICVIDKGQVLEQGTHDELVNKNGIYASMVSKNAQKKGDMGRAGTTI</sequence>
<dbReference type="InterPro" id="IPR039421">
    <property type="entry name" value="Type_1_exporter"/>
</dbReference>
<dbReference type="AlphaFoldDB" id="A0A1E7EP83"/>
<dbReference type="FunFam" id="1.20.1560.10:FF:000215">
    <property type="entry name" value="ABC transporter B family member 4"/>
    <property type="match status" value="1"/>
</dbReference>
<dbReference type="InterPro" id="IPR003439">
    <property type="entry name" value="ABC_transporter-like_ATP-bd"/>
</dbReference>
<evidence type="ECO:0000256" key="3">
    <source>
        <dbReference type="ARBA" id="ARBA00022692"/>
    </source>
</evidence>
<dbReference type="EMBL" id="KV784384">
    <property type="protein sequence ID" value="OEU07751.1"/>
    <property type="molecule type" value="Genomic_DNA"/>
</dbReference>
<dbReference type="Gene3D" id="1.20.1560.10">
    <property type="entry name" value="ABC transporter type 1, transmembrane domain"/>
    <property type="match status" value="1"/>
</dbReference>
<organism evidence="11 12">
    <name type="scientific">Fragilariopsis cylindrus CCMP1102</name>
    <dbReference type="NCBI Taxonomy" id="635003"/>
    <lineage>
        <taxon>Eukaryota</taxon>
        <taxon>Sar</taxon>
        <taxon>Stramenopiles</taxon>
        <taxon>Ochrophyta</taxon>
        <taxon>Bacillariophyta</taxon>
        <taxon>Bacillariophyceae</taxon>
        <taxon>Bacillariophycidae</taxon>
        <taxon>Bacillariales</taxon>
        <taxon>Bacillariaceae</taxon>
        <taxon>Fragilariopsis</taxon>
    </lineage>
</organism>
<dbReference type="FunCoup" id="A0A1E7EP83">
    <property type="interactions" value="8"/>
</dbReference>
<gene>
    <name evidence="11" type="ORF">FRACYDRAFT_277781</name>
</gene>
<evidence type="ECO:0000256" key="1">
    <source>
        <dbReference type="ARBA" id="ARBA00004141"/>
    </source>
</evidence>
<evidence type="ECO:0000259" key="9">
    <source>
        <dbReference type="PROSITE" id="PS50893"/>
    </source>
</evidence>
<dbReference type="OrthoDB" id="6500128at2759"/>
<keyword evidence="7 8" id="KW-0472">Membrane</keyword>
<dbReference type="Pfam" id="PF00664">
    <property type="entry name" value="ABC_membrane"/>
    <property type="match status" value="1"/>
</dbReference>
<dbReference type="PROSITE" id="PS50929">
    <property type="entry name" value="ABC_TM1F"/>
    <property type="match status" value="1"/>
</dbReference>
<dbReference type="InParanoid" id="A0A1E7EP83"/>
<feature type="domain" description="ABC transporter" evidence="9">
    <location>
        <begin position="284"/>
        <end position="526"/>
    </location>
</feature>
<keyword evidence="6 8" id="KW-1133">Transmembrane helix</keyword>
<comment type="subcellular location">
    <subcellularLocation>
        <location evidence="1">Membrane</location>
        <topology evidence="1">Multi-pass membrane protein</topology>
    </subcellularLocation>
</comment>
<dbReference type="GO" id="GO:0005524">
    <property type="term" value="F:ATP binding"/>
    <property type="evidence" value="ECO:0007669"/>
    <property type="project" value="UniProtKB-KW"/>
</dbReference>
<dbReference type="KEGG" id="fcy:FRACYDRAFT_277781"/>
<name>A0A1E7EP83_9STRA</name>
<dbReference type="InterPro" id="IPR027417">
    <property type="entry name" value="P-loop_NTPase"/>
</dbReference>
<dbReference type="PANTHER" id="PTHR43394">
    <property type="entry name" value="ATP-DEPENDENT PERMEASE MDL1, MITOCHONDRIAL"/>
    <property type="match status" value="1"/>
</dbReference>
<dbReference type="SMART" id="SM00382">
    <property type="entry name" value="AAA"/>
    <property type="match status" value="1"/>
</dbReference>
<dbReference type="GO" id="GO:0015421">
    <property type="term" value="F:ABC-type oligopeptide transporter activity"/>
    <property type="evidence" value="ECO:0007669"/>
    <property type="project" value="TreeGrafter"/>
</dbReference>
<evidence type="ECO:0000313" key="11">
    <source>
        <dbReference type="EMBL" id="OEU07751.1"/>
    </source>
</evidence>
<accession>A0A1E7EP83</accession>
<dbReference type="Gene3D" id="3.40.50.300">
    <property type="entry name" value="P-loop containing nucleotide triphosphate hydrolases"/>
    <property type="match status" value="1"/>
</dbReference>
<keyword evidence="5 11" id="KW-0067">ATP-binding</keyword>
<feature type="transmembrane region" description="Helical" evidence="8">
    <location>
        <begin position="75"/>
        <end position="94"/>
    </location>
</feature>
<keyword evidence="4" id="KW-0547">Nucleotide-binding</keyword>
<keyword evidence="12" id="KW-1185">Reference proteome</keyword>
<dbReference type="FunFam" id="3.40.50.300:FF:000836">
    <property type="entry name" value="ABC transporter B family member 25"/>
    <property type="match status" value="1"/>
</dbReference>
<evidence type="ECO:0000256" key="4">
    <source>
        <dbReference type="ARBA" id="ARBA00022741"/>
    </source>
</evidence>
<protein>
    <submittedName>
        <fullName evidence="11">ATP-binding cassette transporter</fullName>
    </submittedName>
</protein>
<keyword evidence="2" id="KW-0813">Transport</keyword>
<dbReference type="InterPro" id="IPR036640">
    <property type="entry name" value="ABC1_TM_sf"/>
</dbReference>
<dbReference type="PROSITE" id="PS00211">
    <property type="entry name" value="ABC_TRANSPORTER_1"/>
    <property type="match status" value="1"/>
</dbReference>
<dbReference type="InterPro" id="IPR003593">
    <property type="entry name" value="AAA+_ATPase"/>
</dbReference>
<dbReference type="PANTHER" id="PTHR43394:SF5">
    <property type="entry name" value="ABC TRANSPORTER B FAMILY"/>
    <property type="match status" value="1"/>
</dbReference>
<feature type="transmembrane region" description="Helical" evidence="8">
    <location>
        <begin position="186"/>
        <end position="207"/>
    </location>
</feature>
<reference evidence="11 12" key="1">
    <citation type="submission" date="2016-09" db="EMBL/GenBank/DDBJ databases">
        <title>Extensive genetic diversity and differential bi-allelic expression allows diatom success in the polar Southern Ocean.</title>
        <authorList>
            <consortium name="DOE Joint Genome Institute"/>
            <person name="Mock T."/>
            <person name="Otillar R.P."/>
            <person name="Strauss J."/>
            <person name="Dupont C."/>
            <person name="Frickenhaus S."/>
            <person name="Maumus F."/>
            <person name="Mcmullan M."/>
            <person name="Sanges R."/>
            <person name="Schmutz J."/>
            <person name="Toseland A."/>
            <person name="Valas R."/>
            <person name="Veluchamy A."/>
            <person name="Ward B.J."/>
            <person name="Allen A."/>
            <person name="Barry K."/>
            <person name="Falciatore A."/>
            <person name="Ferrante M."/>
            <person name="Fortunato A.E."/>
            <person name="Gloeckner G."/>
            <person name="Gruber A."/>
            <person name="Hipkin R."/>
            <person name="Janech M."/>
            <person name="Kroth P."/>
            <person name="Leese F."/>
            <person name="Lindquist E."/>
            <person name="Lyon B.R."/>
            <person name="Martin J."/>
            <person name="Mayer C."/>
            <person name="Parker M."/>
            <person name="Quesneville H."/>
            <person name="Raymond J."/>
            <person name="Uhlig C."/>
            <person name="Valentin K.U."/>
            <person name="Worden A.Z."/>
            <person name="Armbrust E.V."/>
            <person name="Bowler C."/>
            <person name="Green B."/>
            <person name="Moulton V."/>
            <person name="Van Oosterhout C."/>
            <person name="Grigoriev I."/>
        </authorList>
    </citation>
    <scope>NUCLEOTIDE SEQUENCE [LARGE SCALE GENOMIC DNA]</scope>
    <source>
        <strain evidence="11 12">CCMP1102</strain>
    </source>
</reference>
<dbReference type="SUPFAM" id="SSF52540">
    <property type="entry name" value="P-loop containing nucleoside triphosphate hydrolases"/>
    <property type="match status" value="1"/>
</dbReference>
<evidence type="ECO:0000256" key="6">
    <source>
        <dbReference type="ARBA" id="ARBA00022989"/>
    </source>
</evidence>
<dbReference type="GO" id="GO:0016887">
    <property type="term" value="F:ATP hydrolysis activity"/>
    <property type="evidence" value="ECO:0007669"/>
    <property type="project" value="InterPro"/>
</dbReference>
<evidence type="ECO:0000256" key="8">
    <source>
        <dbReference type="SAM" id="Phobius"/>
    </source>
</evidence>
<dbReference type="InterPro" id="IPR017871">
    <property type="entry name" value="ABC_transporter-like_CS"/>
</dbReference>
<proteinExistence type="predicted"/>
<evidence type="ECO:0000256" key="2">
    <source>
        <dbReference type="ARBA" id="ARBA00022448"/>
    </source>
</evidence>
<evidence type="ECO:0000256" key="5">
    <source>
        <dbReference type="ARBA" id="ARBA00022840"/>
    </source>
</evidence>
<evidence type="ECO:0000313" key="12">
    <source>
        <dbReference type="Proteomes" id="UP000095751"/>
    </source>
</evidence>
<evidence type="ECO:0000259" key="10">
    <source>
        <dbReference type="PROSITE" id="PS50929"/>
    </source>
</evidence>
<dbReference type="PROSITE" id="PS50893">
    <property type="entry name" value="ABC_TRANSPORTER_2"/>
    <property type="match status" value="1"/>
</dbReference>
<evidence type="ECO:0000256" key="7">
    <source>
        <dbReference type="ARBA" id="ARBA00023136"/>
    </source>
</evidence>
<dbReference type="InterPro" id="IPR011527">
    <property type="entry name" value="ABC1_TM_dom"/>
</dbReference>
<keyword evidence="3 8" id="KW-0812">Transmembrane</keyword>
<dbReference type="GO" id="GO:0090374">
    <property type="term" value="P:oligopeptide export from mitochondrion"/>
    <property type="evidence" value="ECO:0007669"/>
    <property type="project" value="TreeGrafter"/>
</dbReference>
<dbReference type="SUPFAM" id="SSF90123">
    <property type="entry name" value="ABC transporter transmembrane region"/>
    <property type="match status" value="1"/>
</dbReference>
<dbReference type="GO" id="GO:0005743">
    <property type="term" value="C:mitochondrial inner membrane"/>
    <property type="evidence" value="ECO:0007669"/>
    <property type="project" value="TreeGrafter"/>
</dbReference>
<feature type="domain" description="ABC transmembrane type-1" evidence="10">
    <location>
        <begin position="1"/>
        <end position="242"/>
    </location>
</feature>
<dbReference type="Proteomes" id="UP000095751">
    <property type="component" value="Unassembled WGS sequence"/>
</dbReference>